<dbReference type="Pfam" id="PF01336">
    <property type="entry name" value="tRNA_anti-codon"/>
    <property type="match status" value="1"/>
</dbReference>
<dbReference type="InterPro" id="IPR045864">
    <property type="entry name" value="aa-tRNA-synth_II/BPL/LPL"/>
</dbReference>
<organism evidence="10 11">
    <name type="scientific">Candidatus Wildermuthbacteria bacterium GWA2_46_15</name>
    <dbReference type="NCBI Taxonomy" id="1802443"/>
    <lineage>
        <taxon>Bacteria</taxon>
        <taxon>Candidatus Wildermuthiibacteriota</taxon>
    </lineage>
</organism>
<dbReference type="InterPro" id="IPR004364">
    <property type="entry name" value="Aa-tRNA-synt_II"/>
</dbReference>
<dbReference type="PANTHER" id="PTHR42918">
    <property type="entry name" value="LYSYL-TRNA SYNTHETASE"/>
    <property type="match status" value="1"/>
</dbReference>
<evidence type="ECO:0000256" key="1">
    <source>
        <dbReference type="ARBA" id="ARBA00022598"/>
    </source>
</evidence>
<gene>
    <name evidence="7" type="primary">lysS</name>
    <name evidence="10" type="ORF">A2117_00180</name>
</gene>
<comment type="caution">
    <text evidence="10">The sequence shown here is derived from an EMBL/GenBank/DDBJ whole genome shotgun (WGS) entry which is preliminary data.</text>
</comment>
<evidence type="ECO:0000256" key="3">
    <source>
        <dbReference type="ARBA" id="ARBA00022741"/>
    </source>
</evidence>
<feature type="binding site" evidence="7">
    <location>
        <position position="409"/>
    </location>
    <ligand>
        <name>Mg(2+)</name>
        <dbReference type="ChEBI" id="CHEBI:18420"/>
        <label>1</label>
    </ligand>
</feature>
<keyword evidence="1 7" id="KW-0436">Ligase</keyword>
<dbReference type="PROSITE" id="PS50862">
    <property type="entry name" value="AA_TRNA_LIGASE_II"/>
    <property type="match status" value="1"/>
</dbReference>
<comment type="subunit">
    <text evidence="7">Homodimer.</text>
</comment>
<sequence>MPKTLGEIRKTRLEKLKRLNQSGFSGYPSETKRTHQVGEAIEGFKELATLKKEIVLAGRIKSLRTHGKLTFLDIEDGSGKIQGLLRENNLGEKGYQFFLDHFDVGDFAELKGTLFETKTKEKTLDVTDFKIMSKSLRPLPEKWHGLQDVEERYRKRYLDLIMNPKVKEVFLKKSQVMKLLREYLDKQGFIEVKTPALQPIYGGASAKPFVTHHNILNIDLYLRISDELYLKRLIVGGFEKVYEICTDFRNEGIDRWHNPEFTMLEFYQAYANYKDLMKMTEQMLSEIAKKTAGSLVVKYNEAKIDFKPPWKRVPYLEAFKTMAGIDLEEYSTFESLKKLTEKKKMAVDFKTATDFPTLVDHLYKELIRPKIVNPTFLIDHPYSMRPLAKRKAKSLDKVESFHLIAGGIELVNAYSELNDPQDQKTRWQEEMTRGKKGAKEYQVLDEDYIEALEYGMPPTAGWGMGVDRFCALLTDQHSIKDTILFPTMKPK</sequence>
<dbReference type="Proteomes" id="UP000179245">
    <property type="component" value="Unassembled WGS sequence"/>
</dbReference>
<evidence type="ECO:0000313" key="11">
    <source>
        <dbReference type="Proteomes" id="UP000179245"/>
    </source>
</evidence>
<evidence type="ECO:0000313" key="10">
    <source>
        <dbReference type="EMBL" id="OHA61983.1"/>
    </source>
</evidence>
<dbReference type="NCBIfam" id="TIGR00499">
    <property type="entry name" value="lysS_bact"/>
    <property type="match status" value="1"/>
</dbReference>
<dbReference type="GO" id="GO:0000049">
    <property type="term" value="F:tRNA binding"/>
    <property type="evidence" value="ECO:0007669"/>
    <property type="project" value="TreeGrafter"/>
</dbReference>
<feature type="binding site" evidence="7">
    <location>
        <position position="409"/>
    </location>
    <ligand>
        <name>Mg(2+)</name>
        <dbReference type="ChEBI" id="CHEBI:18420"/>
        <label>2</label>
    </ligand>
</feature>
<dbReference type="GO" id="GO:0004824">
    <property type="term" value="F:lysine-tRNA ligase activity"/>
    <property type="evidence" value="ECO:0007669"/>
    <property type="project" value="UniProtKB-UniRule"/>
</dbReference>
<dbReference type="InterPro" id="IPR018149">
    <property type="entry name" value="Lys-tRNA-synth_II_C"/>
</dbReference>
<protein>
    <recommendedName>
        <fullName evidence="7">Lysine--tRNA ligase</fullName>
        <ecNumber evidence="7">6.1.1.6</ecNumber>
    </recommendedName>
    <alternativeName>
        <fullName evidence="7">Lysyl-tRNA synthetase</fullName>
        <shortName evidence="7">LysRS</shortName>
    </alternativeName>
</protein>
<evidence type="ECO:0000256" key="5">
    <source>
        <dbReference type="ARBA" id="ARBA00023146"/>
    </source>
</evidence>
<dbReference type="SUPFAM" id="SSF50249">
    <property type="entry name" value="Nucleic acid-binding proteins"/>
    <property type="match status" value="1"/>
</dbReference>
<dbReference type="Gene3D" id="3.30.930.10">
    <property type="entry name" value="Bira Bifunctional Protein, Domain 2"/>
    <property type="match status" value="1"/>
</dbReference>
<comment type="similarity">
    <text evidence="7">Belongs to the class-II aminoacyl-tRNA synthetase family.</text>
</comment>
<dbReference type="SUPFAM" id="SSF55681">
    <property type="entry name" value="Class II aaRS and biotin synthetases"/>
    <property type="match status" value="1"/>
</dbReference>
<comment type="cofactor">
    <cofactor evidence="7 8">
        <name>Mg(2+)</name>
        <dbReference type="ChEBI" id="CHEBI:18420"/>
    </cofactor>
    <text evidence="7 8">Binds 3 Mg(2+) ions per subunit.</text>
</comment>
<evidence type="ECO:0000259" key="9">
    <source>
        <dbReference type="PROSITE" id="PS50862"/>
    </source>
</evidence>
<keyword evidence="2 7" id="KW-0479">Metal-binding</keyword>
<feature type="domain" description="Aminoacyl-transfer RNA synthetases class-II family profile" evidence="9">
    <location>
        <begin position="174"/>
        <end position="490"/>
    </location>
</feature>
<comment type="caution">
    <text evidence="7">Lacks conserved residue(s) required for the propagation of feature annotation.</text>
</comment>
<dbReference type="InterPro" id="IPR044136">
    <property type="entry name" value="Lys-tRNA-ligase_II_N"/>
</dbReference>
<dbReference type="STRING" id="1802443.A2117_00180"/>
<dbReference type="CDD" id="cd04322">
    <property type="entry name" value="LysRS_N"/>
    <property type="match status" value="1"/>
</dbReference>
<dbReference type="GO" id="GO:0005829">
    <property type="term" value="C:cytosol"/>
    <property type="evidence" value="ECO:0007669"/>
    <property type="project" value="TreeGrafter"/>
</dbReference>
<evidence type="ECO:0000256" key="6">
    <source>
        <dbReference type="ARBA" id="ARBA00048573"/>
    </source>
</evidence>
<evidence type="ECO:0000256" key="8">
    <source>
        <dbReference type="RuleBase" id="RU000336"/>
    </source>
</evidence>
<keyword evidence="5 7" id="KW-0030">Aminoacyl-tRNA synthetase</keyword>
<keyword evidence="7" id="KW-0648">Protein biosynthesis</keyword>
<keyword evidence="3 7" id="KW-0547">Nucleotide-binding</keyword>
<dbReference type="PANTHER" id="PTHR42918:SF15">
    <property type="entry name" value="LYSINE--TRNA LIGASE, CHLOROPLASTIC_MITOCHONDRIAL"/>
    <property type="match status" value="1"/>
</dbReference>
<evidence type="ECO:0000256" key="2">
    <source>
        <dbReference type="ARBA" id="ARBA00022723"/>
    </source>
</evidence>
<dbReference type="InterPro" id="IPR006195">
    <property type="entry name" value="aa-tRNA-synth_II"/>
</dbReference>
<dbReference type="Gene3D" id="2.40.50.140">
    <property type="entry name" value="Nucleic acid-binding proteins"/>
    <property type="match status" value="1"/>
</dbReference>
<dbReference type="HAMAP" id="MF_00252">
    <property type="entry name" value="Lys_tRNA_synth_class2"/>
    <property type="match status" value="1"/>
</dbReference>
<dbReference type="EMBL" id="MHTO01000025">
    <property type="protein sequence ID" value="OHA61983.1"/>
    <property type="molecule type" value="Genomic_DNA"/>
</dbReference>
<dbReference type="PRINTS" id="PR00982">
    <property type="entry name" value="TRNASYNTHLYS"/>
</dbReference>
<dbReference type="InterPro" id="IPR002313">
    <property type="entry name" value="Lys-tRNA-ligase_II"/>
</dbReference>
<evidence type="ECO:0000256" key="7">
    <source>
        <dbReference type="HAMAP-Rule" id="MF_00252"/>
    </source>
</evidence>
<dbReference type="GO" id="GO:0000287">
    <property type="term" value="F:magnesium ion binding"/>
    <property type="evidence" value="ECO:0007669"/>
    <property type="project" value="UniProtKB-UniRule"/>
</dbReference>
<keyword evidence="4 7" id="KW-0067">ATP-binding</keyword>
<reference evidence="10 11" key="1">
    <citation type="journal article" date="2016" name="Nat. Commun.">
        <title>Thousands of microbial genomes shed light on interconnected biogeochemical processes in an aquifer system.</title>
        <authorList>
            <person name="Anantharaman K."/>
            <person name="Brown C.T."/>
            <person name="Hug L.A."/>
            <person name="Sharon I."/>
            <person name="Castelle C.J."/>
            <person name="Probst A.J."/>
            <person name="Thomas B.C."/>
            <person name="Singh A."/>
            <person name="Wilkins M.J."/>
            <person name="Karaoz U."/>
            <person name="Brodie E.L."/>
            <person name="Williams K.H."/>
            <person name="Hubbard S.S."/>
            <person name="Banfield J.F."/>
        </authorList>
    </citation>
    <scope>NUCLEOTIDE SEQUENCE [LARGE SCALE GENOMIC DNA]</scope>
</reference>
<keyword evidence="7" id="KW-0963">Cytoplasm</keyword>
<comment type="subcellular location">
    <subcellularLocation>
        <location evidence="7">Cytoplasm</location>
    </subcellularLocation>
</comment>
<accession>A0A1G2QNC3</accession>
<dbReference type="InterPro" id="IPR012340">
    <property type="entry name" value="NA-bd_OB-fold"/>
</dbReference>
<comment type="catalytic activity">
    <reaction evidence="6 7 8">
        <text>tRNA(Lys) + L-lysine + ATP = L-lysyl-tRNA(Lys) + AMP + diphosphate</text>
        <dbReference type="Rhea" id="RHEA:20792"/>
        <dbReference type="Rhea" id="RHEA-COMP:9696"/>
        <dbReference type="Rhea" id="RHEA-COMP:9697"/>
        <dbReference type="ChEBI" id="CHEBI:30616"/>
        <dbReference type="ChEBI" id="CHEBI:32551"/>
        <dbReference type="ChEBI" id="CHEBI:33019"/>
        <dbReference type="ChEBI" id="CHEBI:78442"/>
        <dbReference type="ChEBI" id="CHEBI:78529"/>
        <dbReference type="ChEBI" id="CHEBI:456215"/>
        <dbReference type="EC" id="6.1.1.6"/>
    </reaction>
</comment>
<dbReference type="CDD" id="cd00775">
    <property type="entry name" value="LysRS_core"/>
    <property type="match status" value="1"/>
</dbReference>
<proteinExistence type="inferred from homology"/>
<evidence type="ECO:0000256" key="4">
    <source>
        <dbReference type="ARBA" id="ARBA00022840"/>
    </source>
</evidence>
<dbReference type="AlphaFoldDB" id="A0A1G2QNC3"/>
<dbReference type="EC" id="6.1.1.6" evidence="7"/>
<keyword evidence="7 8" id="KW-0460">Magnesium</keyword>
<dbReference type="GO" id="GO:0005524">
    <property type="term" value="F:ATP binding"/>
    <property type="evidence" value="ECO:0007669"/>
    <property type="project" value="UniProtKB-UniRule"/>
</dbReference>
<dbReference type="InterPro" id="IPR004365">
    <property type="entry name" value="NA-bd_OB_tRNA"/>
</dbReference>
<name>A0A1G2QNC3_9BACT</name>
<dbReference type="NCBIfam" id="NF001756">
    <property type="entry name" value="PRK00484.1"/>
    <property type="match status" value="1"/>
</dbReference>
<dbReference type="GO" id="GO:0006430">
    <property type="term" value="P:lysyl-tRNA aminoacylation"/>
    <property type="evidence" value="ECO:0007669"/>
    <property type="project" value="UniProtKB-UniRule"/>
</dbReference>
<dbReference type="Pfam" id="PF00152">
    <property type="entry name" value="tRNA-synt_2"/>
    <property type="match status" value="1"/>
</dbReference>